<dbReference type="EMBL" id="CP002902">
    <property type="protein sequence ID" value="AEJ44932.1"/>
    <property type="molecule type" value="Genomic_DNA"/>
</dbReference>
<evidence type="ECO:0000313" key="3">
    <source>
        <dbReference type="Proteomes" id="UP000000292"/>
    </source>
</evidence>
<dbReference type="Proteomes" id="UP000000292">
    <property type="component" value="Chromosome"/>
</dbReference>
<dbReference type="STRING" id="1048834.TC41_3047"/>
<gene>
    <name evidence="2" type="ordered locus">TC41_3047</name>
</gene>
<keyword evidence="2" id="KW-0687">Ribonucleoprotein</keyword>
<protein>
    <submittedName>
        <fullName evidence="2">Ribosomal protein L7Ae/L30e/S12e/Gadd45</fullName>
    </submittedName>
</protein>
<dbReference type="GO" id="GO:0005840">
    <property type="term" value="C:ribosome"/>
    <property type="evidence" value="ECO:0007669"/>
    <property type="project" value="UniProtKB-KW"/>
</dbReference>
<reference evidence="2 3" key="1">
    <citation type="journal article" date="2011" name="J. Bacteriol.">
        <title>Complete Genome Sequence of Alicyclobacillus acidocaldarius Strain Tc-4-1.</title>
        <authorList>
            <person name="Chen Y."/>
            <person name="He Y."/>
            <person name="Zhang B."/>
            <person name="Yang J."/>
            <person name="Li W."/>
            <person name="Dong Z."/>
            <person name="Hu S."/>
        </authorList>
    </citation>
    <scope>NUCLEOTIDE SEQUENCE [LARGE SCALE GENOMIC DNA]</scope>
    <source>
        <strain evidence="2 3">Tc-4-1</strain>
    </source>
</reference>
<sequence length="94" mass="10147">MFSIEEDRAVSLDDIRQAKKKTVGTNQTLKALRQPSGRVVCVYVAKDAEPRVTEPVVQLASKLGVSIEWVDTMRQLGEACGIEVGAASACILAE</sequence>
<evidence type="ECO:0000313" key="2">
    <source>
        <dbReference type="EMBL" id="AEJ44932.1"/>
    </source>
</evidence>
<dbReference type="eggNOG" id="COG1358">
    <property type="taxonomic scope" value="Bacteria"/>
</dbReference>
<dbReference type="SUPFAM" id="SSF55315">
    <property type="entry name" value="L30e-like"/>
    <property type="match status" value="1"/>
</dbReference>
<dbReference type="InterPro" id="IPR004038">
    <property type="entry name" value="Ribosomal_eL8/eL30/eS12/Gad45"/>
</dbReference>
<keyword evidence="2" id="KW-0689">Ribosomal protein</keyword>
<name>F8ILH8_ALIAT</name>
<dbReference type="InterPro" id="IPR029064">
    <property type="entry name" value="Ribosomal_eL30-like_sf"/>
</dbReference>
<dbReference type="KEGG" id="aad:TC41_3047"/>
<evidence type="ECO:0000259" key="1">
    <source>
        <dbReference type="Pfam" id="PF01248"/>
    </source>
</evidence>
<reference evidence="3" key="2">
    <citation type="submission" date="2011-06" db="EMBL/GenBank/DDBJ databases">
        <title>The complete genome sequence of Alicyclobacillus acidocaldarius sp. Tc-4-1.</title>
        <authorList>
            <person name="Chen Y."/>
            <person name="He Y."/>
            <person name="Dong Z."/>
            <person name="Hu S."/>
        </authorList>
    </citation>
    <scope>NUCLEOTIDE SEQUENCE [LARGE SCALE GENOMIC DNA]</scope>
    <source>
        <strain evidence="3">Tc-4-1</strain>
    </source>
</reference>
<proteinExistence type="predicted"/>
<dbReference type="Pfam" id="PF01248">
    <property type="entry name" value="Ribosomal_L7Ae"/>
    <property type="match status" value="1"/>
</dbReference>
<dbReference type="PATRIC" id="fig|1048834.4.peg.2892"/>
<dbReference type="Gene3D" id="3.30.1330.30">
    <property type="match status" value="1"/>
</dbReference>
<dbReference type="HOGENOM" id="CLU_168063_2_0_9"/>
<dbReference type="AlphaFoldDB" id="F8ILH8"/>
<feature type="domain" description="Ribosomal protein eL8/eL30/eS12/Gadd45" evidence="1">
    <location>
        <begin position="15"/>
        <end position="90"/>
    </location>
</feature>
<organism evidence="2 3">
    <name type="scientific">Alicyclobacillus acidocaldarius (strain Tc-4-1)</name>
    <name type="common">Bacillus acidocaldarius</name>
    <dbReference type="NCBI Taxonomy" id="1048834"/>
    <lineage>
        <taxon>Bacteria</taxon>
        <taxon>Bacillati</taxon>
        <taxon>Bacillota</taxon>
        <taxon>Bacilli</taxon>
        <taxon>Bacillales</taxon>
        <taxon>Alicyclobacillaceae</taxon>
        <taxon>Alicyclobacillus</taxon>
    </lineage>
</organism>
<accession>F8ILH8</accession>